<dbReference type="EMBL" id="MT143994">
    <property type="protein sequence ID" value="QJA45637.1"/>
    <property type="molecule type" value="Genomic_DNA"/>
</dbReference>
<sequence length="195" mass="22411">MKERPIIFSGPMVRAILEGRKTQTRRVIKPQPTELSENTTIVPFPDKCPYGQPGDRLWVRETWSGEWPFRSVAPKDRSSACTPDGPILHDNLWYWADGNPGWGDWEPPRPSIHMPRWASRIALEVVSVRVERVQEISFQDCMAEGCPKKYAILGTPSQPTPHAWFEDLWDSINGKKPGRSWADNPYVWAVEFKRA</sequence>
<protein>
    <submittedName>
        <fullName evidence="1">Uncharacterized protein</fullName>
    </submittedName>
</protein>
<reference evidence="1" key="1">
    <citation type="submission" date="2020-03" db="EMBL/GenBank/DDBJ databases">
        <title>The deep terrestrial virosphere.</title>
        <authorList>
            <person name="Holmfeldt K."/>
            <person name="Nilsson E."/>
            <person name="Simone D."/>
            <person name="Lopez-Fernandez M."/>
            <person name="Wu X."/>
            <person name="de Brujin I."/>
            <person name="Lundin D."/>
            <person name="Andersson A."/>
            <person name="Bertilsson S."/>
            <person name="Dopson M."/>
        </authorList>
    </citation>
    <scope>NUCLEOTIDE SEQUENCE</scope>
    <source>
        <strain evidence="1">TM448A00264</strain>
        <strain evidence="2">TM448B00655</strain>
    </source>
</reference>
<gene>
    <name evidence="1" type="ORF">TM448A00264_0015</name>
    <name evidence="2" type="ORF">TM448B00655_0015</name>
</gene>
<dbReference type="EMBL" id="MT144643">
    <property type="protein sequence ID" value="QJH96212.1"/>
    <property type="molecule type" value="Genomic_DNA"/>
</dbReference>
<organism evidence="1">
    <name type="scientific">viral metagenome</name>
    <dbReference type="NCBI Taxonomy" id="1070528"/>
    <lineage>
        <taxon>unclassified sequences</taxon>
        <taxon>metagenomes</taxon>
        <taxon>organismal metagenomes</taxon>
    </lineage>
</organism>
<name>A0A6H1ZE30_9ZZZZ</name>
<accession>A0A6H1ZE30</accession>
<dbReference type="AlphaFoldDB" id="A0A6H1ZE30"/>
<evidence type="ECO:0000313" key="1">
    <source>
        <dbReference type="EMBL" id="QJA45637.1"/>
    </source>
</evidence>
<evidence type="ECO:0000313" key="2">
    <source>
        <dbReference type="EMBL" id="QJH96212.1"/>
    </source>
</evidence>
<proteinExistence type="predicted"/>